<dbReference type="RefSeq" id="WP_133305192.1">
    <property type="nucleotide sequence ID" value="NZ_QMDW01000073.1"/>
</dbReference>
<dbReference type="Pfam" id="PF02518">
    <property type="entry name" value="HATPase_c"/>
    <property type="match status" value="1"/>
</dbReference>
<dbReference type="InterPro" id="IPR036890">
    <property type="entry name" value="HATPase_C_sf"/>
</dbReference>
<proteinExistence type="predicted"/>
<dbReference type="Pfam" id="PF13188">
    <property type="entry name" value="PAS_8"/>
    <property type="match status" value="1"/>
</dbReference>
<comment type="caution">
    <text evidence="4">The sequence shown here is derived from an EMBL/GenBank/DDBJ whole genome shotgun (WGS) entry which is preliminary data.</text>
</comment>
<feature type="domain" description="Histidine kinase" evidence="2">
    <location>
        <begin position="215"/>
        <end position="419"/>
    </location>
</feature>
<dbReference type="OrthoDB" id="106630at2157"/>
<dbReference type="InterPro" id="IPR003594">
    <property type="entry name" value="HATPase_dom"/>
</dbReference>
<dbReference type="Proteomes" id="UP000281564">
    <property type="component" value="Unassembled WGS sequence"/>
</dbReference>
<evidence type="ECO:0000313" key="5">
    <source>
        <dbReference type="Proteomes" id="UP000281564"/>
    </source>
</evidence>
<dbReference type="PROSITE" id="PS50112">
    <property type="entry name" value="PAS"/>
    <property type="match status" value="1"/>
</dbReference>
<dbReference type="PROSITE" id="PS50109">
    <property type="entry name" value="HIS_KIN"/>
    <property type="match status" value="1"/>
</dbReference>
<dbReference type="PANTHER" id="PTHR45569">
    <property type="entry name" value="SENSOR PROTEIN KDPD"/>
    <property type="match status" value="1"/>
</dbReference>
<dbReference type="Gene3D" id="3.30.450.20">
    <property type="entry name" value="PAS domain"/>
    <property type="match status" value="1"/>
</dbReference>
<evidence type="ECO:0000313" key="4">
    <source>
        <dbReference type="EMBL" id="RJX47152.1"/>
    </source>
</evidence>
<dbReference type="CDD" id="cd00075">
    <property type="entry name" value="HATPase"/>
    <property type="match status" value="1"/>
</dbReference>
<reference evidence="4 5" key="1">
    <citation type="submission" date="2018-06" db="EMBL/GenBank/DDBJ databases">
        <title>Halonotius sp. F13-13 a new haloarchaeeon isolated from a solar saltern from Isla Cristina, Huelva, Spain.</title>
        <authorList>
            <person name="Duran-Viseras A."/>
            <person name="Sanchez-Porro C."/>
            <person name="Ventosa A."/>
        </authorList>
    </citation>
    <scope>NUCLEOTIDE SEQUENCE [LARGE SCALE GENOMIC DNA]</scope>
    <source>
        <strain evidence="4 5">CECT 7525</strain>
    </source>
</reference>
<dbReference type="Gene3D" id="3.30.565.10">
    <property type="entry name" value="Histidine kinase-like ATPase, C-terminal domain"/>
    <property type="match status" value="1"/>
</dbReference>
<dbReference type="CDD" id="cd00130">
    <property type="entry name" value="PAS"/>
    <property type="match status" value="1"/>
</dbReference>
<dbReference type="PANTHER" id="PTHR45569:SF1">
    <property type="entry name" value="SENSOR PROTEIN KDPD"/>
    <property type="match status" value="1"/>
</dbReference>
<feature type="region of interest" description="Disordered" evidence="1">
    <location>
        <begin position="61"/>
        <end position="85"/>
    </location>
</feature>
<dbReference type="GO" id="GO:0000155">
    <property type="term" value="F:phosphorelay sensor kinase activity"/>
    <property type="evidence" value="ECO:0007669"/>
    <property type="project" value="TreeGrafter"/>
</dbReference>
<dbReference type="SUPFAM" id="SSF55785">
    <property type="entry name" value="PYP-like sensor domain (PAS domain)"/>
    <property type="match status" value="1"/>
</dbReference>
<dbReference type="InterPro" id="IPR005467">
    <property type="entry name" value="His_kinase_dom"/>
</dbReference>
<dbReference type="InterPro" id="IPR035965">
    <property type="entry name" value="PAS-like_dom_sf"/>
</dbReference>
<feature type="domain" description="PAS" evidence="3">
    <location>
        <begin position="86"/>
        <end position="144"/>
    </location>
</feature>
<evidence type="ECO:0000256" key="1">
    <source>
        <dbReference type="SAM" id="MobiDB-lite"/>
    </source>
</evidence>
<evidence type="ECO:0008006" key="6">
    <source>
        <dbReference type="Google" id="ProtNLM"/>
    </source>
</evidence>
<evidence type="ECO:0000259" key="2">
    <source>
        <dbReference type="PROSITE" id="PS50109"/>
    </source>
</evidence>
<dbReference type="InterPro" id="IPR000014">
    <property type="entry name" value="PAS"/>
</dbReference>
<dbReference type="NCBIfam" id="TIGR00229">
    <property type="entry name" value="sensory_box"/>
    <property type="match status" value="1"/>
</dbReference>
<evidence type="ECO:0000259" key="3">
    <source>
        <dbReference type="PROSITE" id="PS50112"/>
    </source>
</evidence>
<sequence length="424" mass="46574">LVIGDGSGGAGGVTRSAAVALGERGALSVDDGAGSITESERRRLALLAALVEAALERLGDGAKSKRSDSVPDAETPSVGDAGRDRREGRFGHLFDALPDAVVDVEFVDAEPIVRRVNDAFEKTFGYDEADVIDTPLLEAIVPPEGSLELERPNGTDSRQRHETLEVERLTAEGRRTFLFRGFSYRHEGAERGFGIYTDVTGRLEQERRLRVLHRVLRHNLRNEMTAIIGYANILAEEAPMEEYRTQAERIYERAMNVSKLGEQVRRIQQALDIDRQWVALDPEPLVTDLAERFRSSHPEATIRVSSDDSGEAVADELLKIAIENLIENAIEHHPGTATVDIELTAEDGWIDITVADDGPGIPERERAVVSGAREITQLDHSVGLGLWLSRWIVSGVDGQLLFGDCECGSEVTLRLRRADGRDGV</sequence>
<dbReference type="EMBL" id="QMDW01000073">
    <property type="protein sequence ID" value="RJX47152.1"/>
    <property type="molecule type" value="Genomic_DNA"/>
</dbReference>
<dbReference type="SUPFAM" id="SSF55874">
    <property type="entry name" value="ATPase domain of HSP90 chaperone/DNA topoisomerase II/histidine kinase"/>
    <property type="match status" value="1"/>
</dbReference>
<feature type="non-terminal residue" evidence="4">
    <location>
        <position position="1"/>
    </location>
</feature>
<gene>
    <name evidence="4" type="ORF">DP106_15090</name>
</gene>
<name>A0A3A6PWU2_9EURY</name>
<dbReference type="GO" id="GO:0005886">
    <property type="term" value="C:plasma membrane"/>
    <property type="evidence" value="ECO:0007669"/>
    <property type="project" value="TreeGrafter"/>
</dbReference>
<dbReference type="AlphaFoldDB" id="A0A3A6PWU2"/>
<dbReference type="InterPro" id="IPR052023">
    <property type="entry name" value="Histidine_kinase_KdpD"/>
</dbReference>
<organism evidence="4 5">
    <name type="scientific">Halonotius pteroides</name>
    <dbReference type="NCBI Taxonomy" id="268735"/>
    <lineage>
        <taxon>Archaea</taxon>
        <taxon>Methanobacteriati</taxon>
        <taxon>Methanobacteriota</taxon>
        <taxon>Stenosarchaea group</taxon>
        <taxon>Halobacteria</taxon>
        <taxon>Halobacteriales</taxon>
        <taxon>Haloferacaceae</taxon>
        <taxon>Halonotius</taxon>
    </lineage>
</organism>
<accession>A0A3A6PWU2</accession>
<protein>
    <recommendedName>
        <fullName evidence="6">Histidine kinase</fullName>
    </recommendedName>
</protein>
<dbReference type="SMART" id="SM00387">
    <property type="entry name" value="HATPase_c"/>
    <property type="match status" value="1"/>
</dbReference>
<keyword evidence="5" id="KW-1185">Reference proteome</keyword>